<dbReference type="SUPFAM" id="SSF141868">
    <property type="entry name" value="EAL domain-like"/>
    <property type="match status" value="1"/>
</dbReference>
<dbReference type="AlphaFoldDB" id="A0A562SFB3"/>
<dbReference type="SUPFAM" id="SSF55785">
    <property type="entry name" value="PYP-like sensor domain (PAS domain)"/>
    <property type="match status" value="1"/>
</dbReference>
<comment type="caution">
    <text evidence="5">The sequence shown here is derived from an EMBL/GenBank/DDBJ whole genome shotgun (WGS) entry which is preliminary data.</text>
</comment>
<dbReference type="Gene3D" id="3.20.20.450">
    <property type="entry name" value="EAL domain"/>
    <property type="match status" value="1"/>
</dbReference>
<reference evidence="5 6" key="1">
    <citation type="submission" date="2019-07" db="EMBL/GenBank/DDBJ databases">
        <title>Genomic Encyclopedia of Archaeal and Bacterial Type Strains, Phase II (KMG-II): from individual species to whole genera.</title>
        <authorList>
            <person name="Goeker M."/>
        </authorList>
    </citation>
    <scope>NUCLEOTIDE SEQUENCE [LARGE SCALE GENOMIC DNA]</scope>
    <source>
        <strain evidence="5 6">ATCC BAA-252</strain>
    </source>
</reference>
<dbReference type="SMART" id="SM00267">
    <property type="entry name" value="GGDEF"/>
    <property type="match status" value="1"/>
</dbReference>
<evidence type="ECO:0000259" key="4">
    <source>
        <dbReference type="PROSITE" id="PS50887"/>
    </source>
</evidence>
<dbReference type="NCBIfam" id="TIGR00254">
    <property type="entry name" value="GGDEF"/>
    <property type="match status" value="1"/>
</dbReference>
<dbReference type="InterPro" id="IPR043128">
    <property type="entry name" value="Rev_trsase/Diguanyl_cyclase"/>
</dbReference>
<organism evidence="5 6">
    <name type="scientific">Roseibium hamelinense</name>
    <dbReference type="NCBI Taxonomy" id="150831"/>
    <lineage>
        <taxon>Bacteria</taxon>
        <taxon>Pseudomonadati</taxon>
        <taxon>Pseudomonadota</taxon>
        <taxon>Alphaproteobacteria</taxon>
        <taxon>Hyphomicrobiales</taxon>
        <taxon>Stappiaceae</taxon>
        <taxon>Roseibium</taxon>
    </lineage>
</organism>
<dbReference type="Pfam" id="PF00563">
    <property type="entry name" value="EAL"/>
    <property type="match status" value="1"/>
</dbReference>
<dbReference type="SUPFAM" id="SSF55073">
    <property type="entry name" value="Nucleotide cyclase"/>
    <property type="match status" value="1"/>
</dbReference>
<evidence type="ECO:0000259" key="3">
    <source>
        <dbReference type="PROSITE" id="PS50883"/>
    </source>
</evidence>
<dbReference type="Proteomes" id="UP000320593">
    <property type="component" value="Unassembled WGS sequence"/>
</dbReference>
<dbReference type="Pfam" id="PF00990">
    <property type="entry name" value="GGDEF"/>
    <property type="match status" value="1"/>
</dbReference>
<keyword evidence="6" id="KW-1185">Reference proteome</keyword>
<evidence type="ECO:0000256" key="1">
    <source>
        <dbReference type="SAM" id="Coils"/>
    </source>
</evidence>
<feature type="domain" description="GGDEF" evidence="4">
    <location>
        <begin position="403"/>
        <end position="536"/>
    </location>
</feature>
<dbReference type="InterPro" id="IPR035919">
    <property type="entry name" value="EAL_sf"/>
</dbReference>
<dbReference type="InterPro" id="IPR001633">
    <property type="entry name" value="EAL_dom"/>
</dbReference>
<dbReference type="RefSeq" id="WP_145347245.1">
    <property type="nucleotide sequence ID" value="NZ_SMLY01000079.1"/>
</dbReference>
<dbReference type="CDD" id="cd01949">
    <property type="entry name" value="GGDEF"/>
    <property type="match status" value="1"/>
</dbReference>
<dbReference type="InterPro" id="IPR052155">
    <property type="entry name" value="Biofilm_reg_signaling"/>
</dbReference>
<dbReference type="PANTHER" id="PTHR44757:SF2">
    <property type="entry name" value="BIOFILM ARCHITECTURE MAINTENANCE PROTEIN MBAA"/>
    <property type="match status" value="1"/>
</dbReference>
<dbReference type="PANTHER" id="PTHR44757">
    <property type="entry name" value="DIGUANYLATE CYCLASE DGCP"/>
    <property type="match status" value="1"/>
</dbReference>
<feature type="coiled-coil region" evidence="1">
    <location>
        <begin position="353"/>
        <end position="380"/>
    </location>
</feature>
<dbReference type="OrthoDB" id="9814202at2"/>
<keyword evidence="2" id="KW-0812">Transmembrane</keyword>
<gene>
    <name evidence="5" type="ORF">JM93_04161</name>
</gene>
<dbReference type="InterPro" id="IPR029787">
    <property type="entry name" value="Nucleotide_cyclase"/>
</dbReference>
<dbReference type="Gene3D" id="3.30.70.270">
    <property type="match status" value="1"/>
</dbReference>
<keyword evidence="1" id="KW-0175">Coiled coil</keyword>
<evidence type="ECO:0000313" key="5">
    <source>
        <dbReference type="EMBL" id="TWI80049.1"/>
    </source>
</evidence>
<dbReference type="PROSITE" id="PS50887">
    <property type="entry name" value="GGDEF"/>
    <property type="match status" value="1"/>
</dbReference>
<feature type="transmembrane region" description="Helical" evidence="2">
    <location>
        <begin position="194"/>
        <end position="214"/>
    </location>
</feature>
<keyword evidence="2" id="KW-1133">Transmembrane helix</keyword>
<sequence>MKHLLEVPKHNTATDRGLAASGKLRADTRASIFAIILLLILTGVAFLGYHYFNLSGEYRQRNFMHLVETKAARDIVIESPILRAPQIEQVRSHIETARAKAIWCTDNLNAVEYALIEQIGASRAFTLCREDVDRADMVLQLLARMKSQDANMRDPAQSPFARALEVRAIIEQMMEASVAFQPQVDLIQSRLSNVVIGGTTFVSFAMLIVMTFLLKELEKVWTRLLSSSERLKEINQRFGIAMEGMSDGFALFDKDRRLVMCNETYRRLAHPNPDRVEVGMTVEDIIRDAMSHGFYVAIPKEERSDFIQQHIQRLAEGDADIRLEIVGDRHVQEKLTESAVGDKVVIRTDVTSYVQANRKLQELTQRLESAKTRYRKRSLEDPMTEIANRRCLDEALRAAVGTGPRAIIRIDLDRFKRVNDMLGHDAGDHVLKTVARRLELATRDTDMVARVGGDEFVVLCAQGTDLDSANEIGQRLLATTLEPVLYEGRPCVFSASLGLAVKEVSADNPHEILQNADAALYEAKAAGRGDLKVFSREMEERIAQDRKISDDLIRAISAGELVPYYQTQHDAKTHAITGIEVLARWAHPEFGVLAPGAFLNTAQQMKLDGDIDTAIMSKAMGELDVLMAAGFRVPKTSFNVSAKTLSDPAFLGVASDLYRRAKQPISFEILESVSLEEEDQIIPFAIEGLRELGFDLEIDDFGSGHASIKSVMQVRPNALKIDRSIVLPLGSDPRTKKLVAATIDIGKALGINVIAEGVETPLHAKILADLGCNILQGYYFSKPMCAQDLSAFLVAEALPQNAH</sequence>
<dbReference type="InterPro" id="IPR000160">
    <property type="entry name" value="GGDEF_dom"/>
</dbReference>
<dbReference type="SMART" id="SM00052">
    <property type="entry name" value="EAL"/>
    <property type="match status" value="1"/>
</dbReference>
<evidence type="ECO:0000256" key="2">
    <source>
        <dbReference type="SAM" id="Phobius"/>
    </source>
</evidence>
<dbReference type="Pfam" id="PF12860">
    <property type="entry name" value="PAS_7"/>
    <property type="match status" value="1"/>
</dbReference>
<proteinExistence type="predicted"/>
<feature type="transmembrane region" description="Helical" evidence="2">
    <location>
        <begin position="30"/>
        <end position="52"/>
    </location>
</feature>
<dbReference type="PROSITE" id="PS50883">
    <property type="entry name" value="EAL"/>
    <property type="match status" value="1"/>
</dbReference>
<accession>A0A562SFB3</accession>
<dbReference type="CDD" id="cd01948">
    <property type="entry name" value="EAL"/>
    <property type="match status" value="1"/>
</dbReference>
<feature type="domain" description="EAL" evidence="3">
    <location>
        <begin position="545"/>
        <end position="797"/>
    </location>
</feature>
<dbReference type="Gene3D" id="3.30.450.20">
    <property type="entry name" value="PAS domain"/>
    <property type="match status" value="1"/>
</dbReference>
<keyword evidence="2" id="KW-0472">Membrane</keyword>
<name>A0A562SFB3_9HYPH</name>
<protein>
    <submittedName>
        <fullName evidence="5">Diguanylate cyclase (GGDEF)-like protein</fullName>
    </submittedName>
</protein>
<dbReference type="EMBL" id="VLLF01000012">
    <property type="protein sequence ID" value="TWI80049.1"/>
    <property type="molecule type" value="Genomic_DNA"/>
</dbReference>
<dbReference type="InterPro" id="IPR035965">
    <property type="entry name" value="PAS-like_dom_sf"/>
</dbReference>
<evidence type="ECO:0000313" key="6">
    <source>
        <dbReference type="Proteomes" id="UP000320593"/>
    </source>
</evidence>